<dbReference type="Proteomes" id="UP001353858">
    <property type="component" value="Unassembled WGS sequence"/>
</dbReference>
<evidence type="ECO:0000313" key="7">
    <source>
        <dbReference type="EMBL" id="KAK4872107.1"/>
    </source>
</evidence>
<dbReference type="InterPro" id="IPR018948">
    <property type="entry name" value="GTP-bd_TrmE_N"/>
</dbReference>
<proteinExistence type="inferred from homology"/>
<keyword evidence="4" id="KW-0547">Nucleotide-binding</keyword>
<evidence type="ECO:0000259" key="6">
    <source>
        <dbReference type="PROSITE" id="PS51709"/>
    </source>
</evidence>
<dbReference type="InterPro" id="IPR027368">
    <property type="entry name" value="MnmE_dom2"/>
</dbReference>
<comment type="caution">
    <text evidence="7">The sequence shown here is derived from an EMBL/GenBank/DDBJ whole genome shotgun (WGS) entry which is preliminary data.</text>
</comment>
<comment type="subcellular location">
    <subcellularLocation>
        <location evidence="1">Mitochondrion</location>
    </subcellularLocation>
</comment>
<keyword evidence="8" id="KW-1185">Reference proteome</keyword>
<dbReference type="Pfam" id="PF10396">
    <property type="entry name" value="TrmE_N"/>
    <property type="match status" value="1"/>
</dbReference>
<dbReference type="EMBL" id="JARPUR010000008">
    <property type="protein sequence ID" value="KAK4872107.1"/>
    <property type="molecule type" value="Genomic_DNA"/>
</dbReference>
<feature type="domain" description="TrmE-type G" evidence="6">
    <location>
        <begin position="219"/>
        <end position="400"/>
    </location>
</feature>
<dbReference type="HAMAP" id="MF_00379">
    <property type="entry name" value="GTPase_MnmE"/>
    <property type="match status" value="1"/>
</dbReference>
<reference evidence="8" key="1">
    <citation type="submission" date="2023-01" db="EMBL/GenBank/DDBJ databases">
        <title>Key to firefly adult light organ development and bioluminescence: homeobox transcription factors regulate luciferase expression and transportation to peroxisome.</title>
        <authorList>
            <person name="Fu X."/>
        </authorList>
    </citation>
    <scope>NUCLEOTIDE SEQUENCE [LARGE SCALE GENOMIC DNA]</scope>
</reference>
<comment type="similarity">
    <text evidence="2">Belongs to the TRAFAC class TrmE-Era-EngA-EngB-Septin-like GTPase superfamily. TrmE GTPase family.</text>
</comment>
<dbReference type="GO" id="GO:0005525">
    <property type="term" value="F:GTP binding"/>
    <property type="evidence" value="ECO:0007669"/>
    <property type="project" value="UniProtKB-KW"/>
</dbReference>
<evidence type="ECO:0000256" key="3">
    <source>
        <dbReference type="ARBA" id="ARBA00022694"/>
    </source>
</evidence>
<dbReference type="SUPFAM" id="SSF116878">
    <property type="entry name" value="TrmE connector domain"/>
    <property type="match status" value="1"/>
</dbReference>
<accession>A0AAN7PNY8</accession>
<protein>
    <recommendedName>
        <fullName evidence="6">TrmE-type G domain-containing protein</fullName>
    </recommendedName>
</protein>
<dbReference type="PANTHER" id="PTHR42714">
    <property type="entry name" value="TRNA MODIFICATION GTPASE GTPBP3"/>
    <property type="match status" value="1"/>
</dbReference>
<dbReference type="InterPro" id="IPR006073">
    <property type="entry name" value="GTP-bd"/>
</dbReference>
<dbReference type="GO" id="GO:0030488">
    <property type="term" value="P:tRNA methylation"/>
    <property type="evidence" value="ECO:0007669"/>
    <property type="project" value="TreeGrafter"/>
</dbReference>
<dbReference type="InterPro" id="IPR004520">
    <property type="entry name" value="GTPase_MnmE"/>
</dbReference>
<sequence length="481" mass="53400">MKQSTIFAVSSGQGKCGVAVVRVSGADAGVALQQMTGLRSLPKPRRALLKCLQDPENGEVLDKGLVLWFPGPHSFTGEDICEFQVHGGLAVVASILRVLGTLPNLRLAAPGEFTRRAFYNGKLDLTEAEGLSDLLSAETELQRKQAFLQTEGYLSNVYKEWKQILIRSLANLEAFIDFHESEDIDEKVIDTTVELIAQLQESIKKHLSDGNRGERLRNGVKAVILGETNVGKSSLINILCKRSVAIVTPIHGTTRDVLEVPLDIGGYPLILADTAGMRSDTVDVIEQEGIDRALKAYQSADLILLVMDANNYLFWHEKNPAGSLYDFVLSYVQKLKLADFLGNDTNSNLTFKKQCIIIVNKIDLIAEKDLAVFASFQNVISCKSLYGFTTLISSLTNELKLLCSEPSKDHPSMNQMRHREHLSKCVKYLDSFLSAKDRLADDTDLMAEKLRRSLRQLDKLTGTFTTEQLLDVIFKEFCIGK</sequence>
<dbReference type="GO" id="GO:0002098">
    <property type="term" value="P:tRNA wobble uridine modification"/>
    <property type="evidence" value="ECO:0007669"/>
    <property type="project" value="TreeGrafter"/>
</dbReference>
<dbReference type="Pfam" id="PF01926">
    <property type="entry name" value="MMR_HSR1"/>
    <property type="match status" value="1"/>
</dbReference>
<dbReference type="PROSITE" id="PS51709">
    <property type="entry name" value="G_TRME"/>
    <property type="match status" value="1"/>
</dbReference>
<dbReference type="Pfam" id="PF12631">
    <property type="entry name" value="MnmE_helical"/>
    <property type="match status" value="1"/>
</dbReference>
<dbReference type="InterPro" id="IPR025867">
    <property type="entry name" value="MnmE_helical"/>
</dbReference>
<dbReference type="AlphaFoldDB" id="A0AAN7PNY8"/>
<evidence type="ECO:0000256" key="2">
    <source>
        <dbReference type="ARBA" id="ARBA00011043"/>
    </source>
</evidence>
<dbReference type="FunFam" id="3.30.1360.120:FF:000007">
    <property type="entry name" value="tRNA modification GTPase GTPBP3, mitochondrial"/>
    <property type="match status" value="1"/>
</dbReference>
<dbReference type="InterPro" id="IPR031168">
    <property type="entry name" value="G_TrmE"/>
</dbReference>
<dbReference type="CDD" id="cd14858">
    <property type="entry name" value="TrmE_N"/>
    <property type="match status" value="1"/>
</dbReference>
<dbReference type="InterPro" id="IPR005225">
    <property type="entry name" value="Small_GTP-bd"/>
</dbReference>
<evidence type="ECO:0000313" key="8">
    <source>
        <dbReference type="Proteomes" id="UP001353858"/>
    </source>
</evidence>
<dbReference type="SUPFAM" id="SSF52540">
    <property type="entry name" value="P-loop containing nucleoside triphosphate hydrolases"/>
    <property type="match status" value="1"/>
</dbReference>
<dbReference type="Gene3D" id="3.30.1360.120">
    <property type="entry name" value="Probable tRNA modification gtpase trme, domain 1"/>
    <property type="match status" value="1"/>
</dbReference>
<name>A0AAN7PNY8_9COLE</name>
<evidence type="ECO:0000256" key="1">
    <source>
        <dbReference type="ARBA" id="ARBA00004173"/>
    </source>
</evidence>
<dbReference type="NCBIfam" id="TIGR00231">
    <property type="entry name" value="small_GTP"/>
    <property type="match status" value="1"/>
</dbReference>
<dbReference type="CDD" id="cd04164">
    <property type="entry name" value="trmE"/>
    <property type="match status" value="1"/>
</dbReference>
<keyword evidence="5" id="KW-0342">GTP-binding</keyword>
<dbReference type="GO" id="GO:0003924">
    <property type="term" value="F:GTPase activity"/>
    <property type="evidence" value="ECO:0007669"/>
    <property type="project" value="InterPro"/>
</dbReference>
<evidence type="ECO:0000256" key="4">
    <source>
        <dbReference type="ARBA" id="ARBA00022741"/>
    </source>
</evidence>
<dbReference type="PANTHER" id="PTHR42714:SF2">
    <property type="entry name" value="TRNA MODIFICATION GTPASE GTPBP3, MITOCHONDRIAL"/>
    <property type="match status" value="1"/>
</dbReference>
<organism evidence="7 8">
    <name type="scientific">Aquatica leii</name>
    <dbReference type="NCBI Taxonomy" id="1421715"/>
    <lineage>
        <taxon>Eukaryota</taxon>
        <taxon>Metazoa</taxon>
        <taxon>Ecdysozoa</taxon>
        <taxon>Arthropoda</taxon>
        <taxon>Hexapoda</taxon>
        <taxon>Insecta</taxon>
        <taxon>Pterygota</taxon>
        <taxon>Neoptera</taxon>
        <taxon>Endopterygota</taxon>
        <taxon>Coleoptera</taxon>
        <taxon>Polyphaga</taxon>
        <taxon>Elateriformia</taxon>
        <taxon>Elateroidea</taxon>
        <taxon>Lampyridae</taxon>
        <taxon>Luciolinae</taxon>
        <taxon>Aquatica</taxon>
    </lineage>
</organism>
<dbReference type="NCBIfam" id="NF003661">
    <property type="entry name" value="PRK05291.1-3"/>
    <property type="match status" value="1"/>
</dbReference>
<gene>
    <name evidence="7" type="ORF">RN001_016231</name>
</gene>
<dbReference type="Gene3D" id="1.20.120.430">
    <property type="entry name" value="tRNA modification GTPase MnmE domain 2"/>
    <property type="match status" value="1"/>
</dbReference>
<dbReference type="InterPro" id="IPR027417">
    <property type="entry name" value="P-loop_NTPase"/>
</dbReference>
<dbReference type="Gene3D" id="3.40.50.300">
    <property type="entry name" value="P-loop containing nucleotide triphosphate hydrolases"/>
    <property type="match status" value="1"/>
</dbReference>
<dbReference type="InterPro" id="IPR027266">
    <property type="entry name" value="TrmE/GcvT-like"/>
</dbReference>
<dbReference type="GO" id="GO:0005739">
    <property type="term" value="C:mitochondrion"/>
    <property type="evidence" value="ECO:0007669"/>
    <property type="project" value="UniProtKB-SubCell"/>
</dbReference>
<keyword evidence="3" id="KW-0819">tRNA processing</keyword>
<evidence type="ECO:0000256" key="5">
    <source>
        <dbReference type="ARBA" id="ARBA00023134"/>
    </source>
</evidence>